<dbReference type="eggNOG" id="ENOG502QPS4">
    <property type="taxonomic scope" value="Eukaryota"/>
</dbReference>
<dbReference type="Gene3D" id="2.60.40.10">
    <property type="entry name" value="Immunoglobulins"/>
    <property type="match status" value="1"/>
</dbReference>
<dbReference type="OrthoDB" id="2019572at2759"/>
<feature type="domain" description="Galactose oxidase-like Early set" evidence="9">
    <location>
        <begin position="441"/>
        <end position="547"/>
    </location>
</feature>
<dbReference type="InterPro" id="IPR014756">
    <property type="entry name" value="Ig_E-set"/>
</dbReference>
<gene>
    <name evidence="10" type="ORF">L484_019396</name>
</gene>
<dbReference type="KEGG" id="mnt:21402336"/>
<dbReference type="SUPFAM" id="SSF50965">
    <property type="entry name" value="Galactose oxidase, central domain"/>
    <property type="match status" value="1"/>
</dbReference>
<evidence type="ECO:0000256" key="7">
    <source>
        <dbReference type="SAM" id="SignalP"/>
    </source>
</evidence>
<keyword evidence="11" id="KW-1185">Reference proteome</keyword>
<evidence type="ECO:0000256" key="1">
    <source>
        <dbReference type="ARBA" id="ARBA00004613"/>
    </source>
</evidence>
<evidence type="ECO:0000259" key="9">
    <source>
        <dbReference type="Pfam" id="PF09118"/>
    </source>
</evidence>
<dbReference type="Pfam" id="PF07250">
    <property type="entry name" value="Glyoxal_oxid_N"/>
    <property type="match status" value="1"/>
</dbReference>
<dbReference type="FunFam" id="2.130.10.80:FF:000001">
    <property type="entry name" value="Aldehyde oxidase GLOX"/>
    <property type="match status" value="1"/>
</dbReference>
<dbReference type="InterPro" id="IPR013783">
    <property type="entry name" value="Ig-like_fold"/>
</dbReference>
<reference evidence="11" key="1">
    <citation type="submission" date="2013-01" db="EMBL/GenBank/DDBJ databases">
        <title>Draft Genome Sequence of a Mulberry Tree, Morus notabilis C.K. Schneid.</title>
        <authorList>
            <person name="He N."/>
            <person name="Zhao S."/>
        </authorList>
    </citation>
    <scope>NUCLEOTIDE SEQUENCE</scope>
</reference>
<dbReference type="PANTHER" id="PTHR32208:SF62">
    <property type="entry name" value="OXIDASE, PUTATIVE, EXPRESSED-RELATED"/>
    <property type="match status" value="1"/>
</dbReference>
<dbReference type="InterPro" id="IPR009880">
    <property type="entry name" value="Glyoxal_oxidase_N"/>
</dbReference>
<dbReference type="Pfam" id="PF09118">
    <property type="entry name" value="GO-like_E_set"/>
    <property type="match status" value="1"/>
</dbReference>
<dbReference type="PANTHER" id="PTHR32208">
    <property type="entry name" value="SECRETED PROTEIN-RELATED"/>
    <property type="match status" value="1"/>
</dbReference>
<dbReference type="GO" id="GO:0016491">
    <property type="term" value="F:oxidoreductase activity"/>
    <property type="evidence" value="ECO:0007669"/>
    <property type="project" value="UniProtKB-KW"/>
</dbReference>
<evidence type="ECO:0000256" key="6">
    <source>
        <dbReference type="ARBA" id="ARBA00077505"/>
    </source>
</evidence>
<evidence type="ECO:0000313" key="10">
    <source>
        <dbReference type="EMBL" id="EXC04188.1"/>
    </source>
</evidence>
<keyword evidence="2" id="KW-0964">Secreted</keyword>
<dbReference type="InterPro" id="IPR015202">
    <property type="entry name" value="GO-like_E_set"/>
</dbReference>
<organism evidence="10 11">
    <name type="scientific">Morus notabilis</name>
    <dbReference type="NCBI Taxonomy" id="981085"/>
    <lineage>
        <taxon>Eukaryota</taxon>
        <taxon>Viridiplantae</taxon>
        <taxon>Streptophyta</taxon>
        <taxon>Embryophyta</taxon>
        <taxon>Tracheophyta</taxon>
        <taxon>Spermatophyta</taxon>
        <taxon>Magnoliopsida</taxon>
        <taxon>eudicotyledons</taxon>
        <taxon>Gunneridae</taxon>
        <taxon>Pentapetalae</taxon>
        <taxon>rosids</taxon>
        <taxon>fabids</taxon>
        <taxon>Rosales</taxon>
        <taxon>Moraceae</taxon>
        <taxon>Moreae</taxon>
        <taxon>Morus</taxon>
    </lineage>
</organism>
<dbReference type="EMBL" id="KE345449">
    <property type="protein sequence ID" value="EXC04188.1"/>
    <property type="molecule type" value="Genomic_DNA"/>
</dbReference>
<dbReference type="STRING" id="981085.W9SFG0"/>
<protein>
    <recommendedName>
        <fullName evidence="5">Aldehyde oxidase GLOX</fullName>
    </recommendedName>
    <alternativeName>
        <fullName evidence="6">Glyoxal oxidase</fullName>
    </alternativeName>
</protein>
<evidence type="ECO:0000256" key="4">
    <source>
        <dbReference type="ARBA" id="ARBA00023002"/>
    </source>
</evidence>
<feature type="chain" id="PRO_5004931995" description="Aldehyde oxidase GLOX" evidence="7">
    <location>
        <begin position="26"/>
        <end position="548"/>
    </location>
</feature>
<dbReference type="Proteomes" id="UP000030645">
    <property type="component" value="Unassembled WGS sequence"/>
</dbReference>
<evidence type="ECO:0000313" key="11">
    <source>
        <dbReference type="Proteomes" id="UP000030645"/>
    </source>
</evidence>
<dbReference type="SUPFAM" id="SSF81296">
    <property type="entry name" value="E set domains"/>
    <property type="match status" value="1"/>
</dbReference>
<keyword evidence="4" id="KW-0560">Oxidoreductase</keyword>
<comment type="subcellular location">
    <subcellularLocation>
        <location evidence="1">Secreted</location>
    </subcellularLocation>
</comment>
<feature type="domain" description="Glyoxal oxidase N-terminal" evidence="8">
    <location>
        <begin position="42"/>
        <end position="432"/>
    </location>
</feature>
<dbReference type="InterPro" id="IPR037293">
    <property type="entry name" value="Gal_Oxidase_central_sf"/>
</dbReference>
<proteinExistence type="predicted"/>
<evidence type="ECO:0000256" key="2">
    <source>
        <dbReference type="ARBA" id="ARBA00022525"/>
    </source>
</evidence>
<evidence type="ECO:0000259" key="8">
    <source>
        <dbReference type="Pfam" id="PF07250"/>
    </source>
</evidence>
<dbReference type="AlphaFoldDB" id="W9SFG0"/>
<accession>W9SFG0</accession>
<evidence type="ECO:0000256" key="5">
    <source>
        <dbReference type="ARBA" id="ARBA00073112"/>
    </source>
</evidence>
<dbReference type="CDD" id="cd02851">
    <property type="entry name" value="E_set_GO_C"/>
    <property type="match status" value="1"/>
</dbReference>
<dbReference type="GO" id="GO:0005615">
    <property type="term" value="C:extracellular space"/>
    <property type="evidence" value="ECO:0007669"/>
    <property type="project" value="UniProtKB-ARBA"/>
</dbReference>
<name>W9SFG0_9ROSA</name>
<dbReference type="Gene3D" id="2.130.10.80">
    <property type="entry name" value="Galactose oxidase/kelch, beta-propeller"/>
    <property type="match status" value="1"/>
</dbReference>
<evidence type="ECO:0000256" key="3">
    <source>
        <dbReference type="ARBA" id="ARBA00022729"/>
    </source>
</evidence>
<feature type="signal peptide" evidence="7">
    <location>
        <begin position="1"/>
        <end position="25"/>
    </location>
</feature>
<sequence>MRMNETTLVLLLFVLFSFSFHITEGAFGRWQTLQTSIGVSAMHMQLLNTDRVVIFDRTDFGKSNLSLPDGKCRNDPNDTALKIDCTAHSVEYDVVSNTFRPLMVQTDVWCSSGALTPDGTLVQTGGFNDGERRVRIFKPCSTGGCDWLEIEFGLAARRWYATDHILPDGQVIVIGGRRQFNYEFYPKTTSSAKNPYSLPFLVQTNDAKIENNLYPFVFLNVDGNLFIFANNRAILLDYTKNQVLKTYPQIPGGDPRSYPSTGSAVLLPLKNLQAQLIEAEVLVCGGAPKGAYVQAVNGNFVGALKSCARMKITDPNPTWVMEDMPLARVMGDMTLLPNGNVLIINGGAAGTAGWEYGRDPVLSPILYRPDKLIGSRFEVQNPSSIPRMYHSTAILLRDGRVLVGGSNPHIYYNFTGVLFPTDLSLESFSPQYLDAQFSNLRPKIVSPPSQSKVSYLNKLAVRFTVSGATLLPGSVAVTMVAPSFTTHSFSMNQRLLVLSAESMTSLGKSTYEVRVTTPGSGILAPSGYYLWFVVHQEIPSDGIWVQIQ</sequence>
<keyword evidence="3 7" id="KW-0732">Signal</keyword>
<dbReference type="InterPro" id="IPR011043">
    <property type="entry name" value="Gal_Oxase/kelch_b-propeller"/>
</dbReference>